<protein>
    <submittedName>
        <fullName evidence="2">Uncharacterized protein</fullName>
    </submittedName>
</protein>
<dbReference type="Proteomes" id="UP001157134">
    <property type="component" value="Unassembled WGS sequence"/>
</dbReference>
<name>A0ABQ6H8P9_9GAMM</name>
<feature type="transmembrane region" description="Helical" evidence="1">
    <location>
        <begin position="35"/>
        <end position="55"/>
    </location>
</feature>
<accession>A0ABQ6H8P9</accession>
<keyword evidence="1" id="KW-0812">Transmembrane</keyword>
<dbReference type="EMBL" id="BSSV01000001">
    <property type="protein sequence ID" value="GLX84495.1"/>
    <property type="molecule type" value="Genomic_DNA"/>
</dbReference>
<evidence type="ECO:0000313" key="3">
    <source>
        <dbReference type="Proteomes" id="UP001157134"/>
    </source>
</evidence>
<organism evidence="2 3">
    <name type="scientific">Thalassotalea loyana</name>
    <dbReference type="NCBI Taxonomy" id="280483"/>
    <lineage>
        <taxon>Bacteria</taxon>
        <taxon>Pseudomonadati</taxon>
        <taxon>Pseudomonadota</taxon>
        <taxon>Gammaproteobacteria</taxon>
        <taxon>Alteromonadales</taxon>
        <taxon>Colwelliaceae</taxon>
        <taxon>Thalassotalea</taxon>
    </lineage>
</organism>
<evidence type="ECO:0000256" key="1">
    <source>
        <dbReference type="SAM" id="Phobius"/>
    </source>
</evidence>
<feature type="transmembrane region" description="Helical" evidence="1">
    <location>
        <begin position="9"/>
        <end position="29"/>
    </location>
</feature>
<evidence type="ECO:0000313" key="2">
    <source>
        <dbReference type="EMBL" id="GLX84495.1"/>
    </source>
</evidence>
<dbReference type="RefSeq" id="WP_284296083.1">
    <property type="nucleotide sequence ID" value="NZ_BSSV01000001.1"/>
</dbReference>
<keyword evidence="3" id="KW-1185">Reference proteome</keyword>
<sequence length="72" mass="8007">MNLKHKKSGFVAGMMVCFALLLNDLIIFGNLNLNTASIVFLSAVGLLYFVGYVIAHKQGKAELKQREISNYE</sequence>
<keyword evidence="1" id="KW-0472">Membrane</keyword>
<proteinExistence type="predicted"/>
<comment type="caution">
    <text evidence="2">The sequence shown here is derived from an EMBL/GenBank/DDBJ whole genome shotgun (WGS) entry which is preliminary data.</text>
</comment>
<reference evidence="2 3" key="1">
    <citation type="submission" date="2023-03" db="EMBL/GenBank/DDBJ databases">
        <title>Thalassotalea loyana LMG 22536T draft genome sequence.</title>
        <authorList>
            <person name="Sawabe T."/>
        </authorList>
    </citation>
    <scope>NUCLEOTIDE SEQUENCE [LARGE SCALE GENOMIC DNA]</scope>
    <source>
        <strain evidence="2 3">LMG 22536</strain>
    </source>
</reference>
<gene>
    <name evidence="2" type="ORF">tloyanaT_07470</name>
</gene>
<keyword evidence="1" id="KW-1133">Transmembrane helix</keyword>